<evidence type="ECO:0000313" key="2">
    <source>
        <dbReference type="EMBL" id="QLL78029.1"/>
    </source>
</evidence>
<dbReference type="RefSeq" id="WP_009554267.1">
    <property type="nucleotide sequence ID" value="NZ_CALVCX010000048.1"/>
</dbReference>
<organism evidence="2 3">
    <name type="scientific">Ligilactobacillus saerimneri</name>
    <dbReference type="NCBI Taxonomy" id="228229"/>
    <lineage>
        <taxon>Bacteria</taxon>
        <taxon>Bacillati</taxon>
        <taxon>Bacillota</taxon>
        <taxon>Bacilli</taxon>
        <taxon>Lactobacillales</taxon>
        <taxon>Lactobacillaceae</taxon>
        <taxon>Ligilactobacillus</taxon>
    </lineage>
</organism>
<dbReference type="KEGG" id="lsw:GTO87_05055"/>
<evidence type="ECO:0000256" key="1">
    <source>
        <dbReference type="SAM" id="MobiDB-lite"/>
    </source>
</evidence>
<dbReference type="Proteomes" id="UP000510886">
    <property type="component" value="Chromosome"/>
</dbReference>
<gene>
    <name evidence="2" type="ORF">GTO87_05055</name>
</gene>
<feature type="region of interest" description="Disordered" evidence="1">
    <location>
        <begin position="1"/>
        <end position="28"/>
    </location>
</feature>
<accession>A0A7H9EKY1</accession>
<dbReference type="AlphaFoldDB" id="A0A7H9EKY1"/>
<sequence>MTEKYETQTFYPHAQTEDEQPADAKKAASSLSTTGRLMAYSKQLRNSLNKGLDFTAVLDTLIATNDSEELLTATLRLAEFELDDAYLVFPQQYSRADYYLLFLERLLELHQESSIILNSSDHNKELYHEYPGVNTAGYFVFKVTEENKYGAYYTEVNTGNVLFYLDLRQRILRFNSHDLTNLLVLDYGERFDRNVIQMFQEQFLNIGWYLKKDYGFDVDFNLLDPVNNALYPISDPGVPQQALDRLFIKAAAVNYMLISGPHGEAILDLAEDVQLSLFARDGRWVIAVADPNNEVSFFDVLFKYDFLHDWYLENRNSLEIRADNLYF</sequence>
<name>A0A7H9EKY1_9LACO</name>
<proteinExistence type="predicted"/>
<dbReference type="EMBL" id="CP047418">
    <property type="protein sequence ID" value="QLL78029.1"/>
    <property type="molecule type" value="Genomic_DNA"/>
</dbReference>
<reference evidence="2 3" key="1">
    <citation type="submission" date="2020-01" db="EMBL/GenBank/DDBJ databases">
        <title>Complete and circular genome sequences of six lactobacillus isolates from horses.</title>
        <authorList>
            <person name="Hassan H.M."/>
        </authorList>
    </citation>
    <scope>NUCLEOTIDE SEQUENCE [LARGE SCALE GENOMIC DNA]</scope>
    <source>
        <strain evidence="2 3">1A</strain>
    </source>
</reference>
<protein>
    <submittedName>
        <fullName evidence="2">Uncharacterized protein</fullName>
    </submittedName>
</protein>
<evidence type="ECO:0000313" key="3">
    <source>
        <dbReference type="Proteomes" id="UP000510886"/>
    </source>
</evidence>